<protein>
    <submittedName>
        <fullName evidence="4">GTPase activating Rap/RanGAP domain like 3</fullName>
    </submittedName>
</protein>
<dbReference type="PANTHER" id="PTHR15711:SF62">
    <property type="entry name" value="GTPASE-ACTIVATING RAP_RAN-GAP DOMAIN-LIKE PROTEIN 3"/>
    <property type="match status" value="1"/>
</dbReference>
<dbReference type="GO" id="GO:0005096">
    <property type="term" value="F:GTPase activator activity"/>
    <property type="evidence" value="ECO:0007669"/>
    <property type="project" value="UniProtKB-KW"/>
</dbReference>
<sequence length="762" mass="87064">MKQFYSSSVSEDLGCRRGEFSRKHYGSVELLISSDADGAIQRAGRFRVENGSVDENADYTPGTWHRTDVHLENPGYHTRWYFKYFLGKVHQNYVGMDAEKNPFFLSVVLSDQNNQRVPQYRAILWRKTGTQKICLPYSPTKTLSVKSILSAMNLDKFEKGPREILHPEIQKGSVNFKFGILYAKDGQLTDDEMFSNETGSETFQRLLSLLGDTVTLKGWTGYRGGLDTKSKWTLGILLKTKTNTGRESNAEIYLILLLQVERKRHIGNDIVTIVFQEGEETSPAFKPSMIRSHFTHIFALVRYNKQSDSYRLKIFSEESVPLFGPPLPSPPVFTDHQEFRDFLLVKLINGEKATLETPTFAQKRQRTIDMLIRSLYQDLMPDMHKNMLNRRSFSDVLPESPKSARKKEEARQAEFVRFGQALKLKTIVRGDAPTILATTSLCKKEPWESQCFCSNFPHEVICADSWGQSLLVSTDVGVFLLDDGQPPIPVFDKTLQIKQMHVLETLDLLITRADKGKEARLVVFRLNALWKGIEAKSTRSKSDCRENKLEKTKGCHLYAINTHHSNELRIIAAIRNKLLLVTRKFRRWETLNGAPLASPQSESPIEEFQYIREICLSDPPVVMTLVDGPTGENDNLICVAYRHQFDLVSESTGECYRMHNVDASRVNFVAAIDVYEDGEAGLLLCYNYVCYYRKPLASDYHFSWNQVPYAIGKKTTWRRLDNHFSEMVVGFSVSVGGWSGRPPRSLRKPLFCLHSGREIPLL</sequence>
<evidence type="ECO:0000259" key="3">
    <source>
        <dbReference type="PROSITE" id="PS50219"/>
    </source>
</evidence>
<evidence type="ECO:0000313" key="4">
    <source>
        <dbReference type="Ensembl" id="ENSNNAP00000018697.1"/>
    </source>
</evidence>
<proteinExistence type="predicted"/>
<accession>A0A8C6XT44</accession>
<dbReference type="GeneTree" id="ENSGT00940000159362"/>
<feature type="domain" description="Rap-GAP" evidence="2">
    <location>
        <begin position="164"/>
        <end position="375"/>
    </location>
</feature>
<evidence type="ECO:0000259" key="2">
    <source>
        <dbReference type="PROSITE" id="PS50085"/>
    </source>
</evidence>
<evidence type="ECO:0000256" key="1">
    <source>
        <dbReference type="ARBA" id="ARBA00022468"/>
    </source>
</evidence>
<dbReference type="OrthoDB" id="2499658at2759"/>
<reference evidence="4" key="1">
    <citation type="submission" date="2025-08" db="UniProtKB">
        <authorList>
            <consortium name="Ensembl"/>
        </authorList>
    </citation>
    <scope>IDENTIFICATION</scope>
</reference>
<organism evidence="4 5">
    <name type="scientific">Naja naja</name>
    <name type="common">Indian cobra</name>
    <dbReference type="NCBI Taxonomy" id="35670"/>
    <lineage>
        <taxon>Eukaryota</taxon>
        <taxon>Metazoa</taxon>
        <taxon>Chordata</taxon>
        <taxon>Craniata</taxon>
        <taxon>Vertebrata</taxon>
        <taxon>Euteleostomi</taxon>
        <taxon>Lepidosauria</taxon>
        <taxon>Squamata</taxon>
        <taxon>Bifurcata</taxon>
        <taxon>Unidentata</taxon>
        <taxon>Episquamata</taxon>
        <taxon>Toxicofera</taxon>
        <taxon>Serpentes</taxon>
        <taxon>Colubroidea</taxon>
        <taxon>Elapidae</taxon>
        <taxon>Elapinae</taxon>
        <taxon>Naja</taxon>
    </lineage>
</organism>
<dbReference type="Pfam" id="PF21022">
    <property type="entry name" value="Rap-GAP_dimer"/>
    <property type="match status" value="1"/>
</dbReference>
<dbReference type="Ensembl" id="ENSNNAT00000019632.1">
    <property type="protein sequence ID" value="ENSNNAP00000018697.1"/>
    <property type="gene ID" value="ENSNNAG00000010108.1"/>
</dbReference>
<dbReference type="Gene3D" id="3.40.50.11210">
    <property type="entry name" value="Rap/Ran-GAP"/>
    <property type="match status" value="1"/>
</dbReference>
<dbReference type="InterPro" id="IPR001180">
    <property type="entry name" value="CNH_dom"/>
</dbReference>
<keyword evidence="5" id="KW-1185">Reference proteome</keyword>
<dbReference type="SUPFAM" id="SSF111347">
    <property type="entry name" value="Rap/Ran-GAP"/>
    <property type="match status" value="1"/>
</dbReference>
<dbReference type="Pfam" id="PF02145">
    <property type="entry name" value="Rap_GAP"/>
    <property type="match status" value="1"/>
</dbReference>
<dbReference type="InterPro" id="IPR035974">
    <property type="entry name" value="Rap/Ran-GAP_sf"/>
</dbReference>
<gene>
    <name evidence="4" type="primary">GARNL3</name>
</gene>
<evidence type="ECO:0000313" key="5">
    <source>
        <dbReference type="Proteomes" id="UP000694559"/>
    </source>
</evidence>
<name>A0A8C6XT44_NAJNA</name>
<dbReference type="PROSITE" id="PS50085">
    <property type="entry name" value="RAPGAP"/>
    <property type="match status" value="1"/>
</dbReference>
<keyword evidence="1" id="KW-0343">GTPase activation</keyword>
<dbReference type="AlphaFoldDB" id="A0A8C6XT44"/>
<dbReference type="InterPro" id="IPR050989">
    <property type="entry name" value="Rap1_Ran_GAP"/>
</dbReference>
<dbReference type="InterPro" id="IPR000331">
    <property type="entry name" value="Rap/Ran_GAP_dom"/>
</dbReference>
<dbReference type="PANTHER" id="PTHR15711">
    <property type="entry name" value="RAP GTPASE-ACTIVATING PROTEIN"/>
    <property type="match status" value="1"/>
</dbReference>
<dbReference type="Proteomes" id="UP000694559">
    <property type="component" value="Unplaced"/>
</dbReference>
<dbReference type="PROSITE" id="PS50219">
    <property type="entry name" value="CNH"/>
    <property type="match status" value="1"/>
</dbReference>
<feature type="domain" description="CNH" evidence="3">
    <location>
        <begin position="457"/>
        <end position="762"/>
    </location>
</feature>
<reference evidence="4" key="2">
    <citation type="submission" date="2025-09" db="UniProtKB">
        <authorList>
            <consortium name="Ensembl"/>
        </authorList>
    </citation>
    <scope>IDENTIFICATION</scope>
</reference>
<dbReference type="Pfam" id="PF00780">
    <property type="entry name" value="CNH"/>
    <property type="match status" value="1"/>
</dbReference>
<dbReference type="GO" id="GO:0051056">
    <property type="term" value="P:regulation of small GTPase mediated signal transduction"/>
    <property type="evidence" value="ECO:0007669"/>
    <property type="project" value="InterPro"/>
</dbReference>